<evidence type="ECO:0000313" key="10">
    <source>
        <dbReference type="Proteomes" id="UP000683246"/>
    </source>
</evidence>
<keyword evidence="3" id="KW-1003">Cell membrane</keyword>
<dbReference type="Proteomes" id="UP000683246">
    <property type="component" value="Chromosome"/>
</dbReference>
<evidence type="ECO:0000259" key="8">
    <source>
        <dbReference type="PROSITE" id="PS50928"/>
    </source>
</evidence>
<evidence type="ECO:0000256" key="7">
    <source>
        <dbReference type="RuleBase" id="RU363032"/>
    </source>
</evidence>
<dbReference type="PROSITE" id="PS50928">
    <property type="entry name" value="ABC_TM1"/>
    <property type="match status" value="1"/>
</dbReference>
<dbReference type="InterPro" id="IPR050809">
    <property type="entry name" value="UgpAE/MalFG_permease"/>
</dbReference>
<feature type="transmembrane region" description="Helical" evidence="7">
    <location>
        <begin position="68"/>
        <end position="89"/>
    </location>
</feature>
<evidence type="ECO:0000256" key="2">
    <source>
        <dbReference type="ARBA" id="ARBA00022448"/>
    </source>
</evidence>
<dbReference type="AlphaFoldDB" id="A0A8J8MPP0"/>
<evidence type="ECO:0000256" key="5">
    <source>
        <dbReference type="ARBA" id="ARBA00022989"/>
    </source>
</evidence>
<keyword evidence="2 7" id="KW-0813">Transport</keyword>
<feature type="transmembrane region" description="Helical" evidence="7">
    <location>
        <begin position="209"/>
        <end position="232"/>
    </location>
</feature>
<keyword evidence="10" id="KW-1185">Reference proteome</keyword>
<dbReference type="KEGG" id="vpy:HZI73_07795"/>
<evidence type="ECO:0000256" key="3">
    <source>
        <dbReference type="ARBA" id="ARBA00022475"/>
    </source>
</evidence>
<dbReference type="PANTHER" id="PTHR43227">
    <property type="entry name" value="BLL4140 PROTEIN"/>
    <property type="match status" value="1"/>
</dbReference>
<dbReference type="Gene3D" id="1.10.3720.10">
    <property type="entry name" value="MetI-like"/>
    <property type="match status" value="1"/>
</dbReference>
<comment type="subcellular location">
    <subcellularLocation>
        <location evidence="1 7">Cell membrane</location>
        <topology evidence="1 7">Multi-pass membrane protein</topology>
    </subcellularLocation>
</comment>
<proteinExistence type="inferred from homology"/>
<comment type="similarity">
    <text evidence="7">Belongs to the binding-protein-dependent transport system permease family.</text>
</comment>
<name>A0A8J8MPP0_9FIRM</name>
<evidence type="ECO:0000313" key="9">
    <source>
        <dbReference type="EMBL" id="QUI25635.1"/>
    </source>
</evidence>
<sequence length="291" mass="33504">MNRTLYLMILPVILYFILFKYMPMYGASIAFKNYVPVKGISGSAWTGFTHFTRFFNSVYFIRLFKNTLIISLQTILWGFPAPIIFALLLNEIRTKWFKSSIQLMTYLPHFLSMVVIVGMIKEFTSTNGLINDIIVFFGGEANALLQKPDVFRTIYVSSEVWQTIGWNSIIYLAALSGIDEQLYEAARIDGANRWKQTIHITLPSIRSTIIILLILRMGRILTIGFEKIILMYNPATYRVADVISTYVYRTGLLEMNFSYSTAIGLFNAVINFSFILVANRLSRRYSETSLW</sequence>
<keyword evidence="4 7" id="KW-0812">Transmembrane</keyword>
<dbReference type="EMBL" id="CP058649">
    <property type="protein sequence ID" value="QUI25635.1"/>
    <property type="molecule type" value="Genomic_DNA"/>
</dbReference>
<accession>A0A8J8MPP0</accession>
<dbReference type="GO" id="GO:0055085">
    <property type="term" value="P:transmembrane transport"/>
    <property type="evidence" value="ECO:0007669"/>
    <property type="project" value="InterPro"/>
</dbReference>
<protein>
    <submittedName>
        <fullName evidence="9">Sugar ABC transporter permease</fullName>
    </submittedName>
</protein>
<dbReference type="CDD" id="cd06261">
    <property type="entry name" value="TM_PBP2"/>
    <property type="match status" value="1"/>
</dbReference>
<dbReference type="InterPro" id="IPR000515">
    <property type="entry name" value="MetI-like"/>
</dbReference>
<feature type="domain" description="ABC transmembrane type-1" evidence="8">
    <location>
        <begin position="64"/>
        <end position="278"/>
    </location>
</feature>
<keyword evidence="5 7" id="KW-1133">Transmembrane helix</keyword>
<dbReference type="Pfam" id="PF00528">
    <property type="entry name" value="BPD_transp_1"/>
    <property type="match status" value="1"/>
</dbReference>
<dbReference type="GO" id="GO:0005886">
    <property type="term" value="C:plasma membrane"/>
    <property type="evidence" value="ECO:0007669"/>
    <property type="project" value="UniProtKB-SubCell"/>
</dbReference>
<evidence type="ECO:0000256" key="1">
    <source>
        <dbReference type="ARBA" id="ARBA00004651"/>
    </source>
</evidence>
<feature type="transmembrane region" description="Helical" evidence="7">
    <location>
        <begin position="5"/>
        <end position="22"/>
    </location>
</feature>
<reference evidence="9" key="1">
    <citation type="submission" date="2020-07" db="EMBL/GenBank/DDBJ databases">
        <title>Vallitalea pronyensis genome.</title>
        <authorList>
            <person name="Postec A."/>
        </authorList>
    </citation>
    <scope>NUCLEOTIDE SEQUENCE</scope>
    <source>
        <strain evidence="9">FatNI3</strain>
    </source>
</reference>
<dbReference type="InterPro" id="IPR035906">
    <property type="entry name" value="MetI-like_sf"/>
</dbReference>
<gene>
    <name evidence="9" type="ORF">HZI73_07795</name>
</gene>
<organism evidence="9 10">
    <name type="scientific">Vallitalea pronyensis</name>
    <dbReference type="NCBI Taxonomy" id="1348613"/>
    <lineage>
        <taxon>Bacteria</taxon>
        <taxon>Bacillati</taxon>
        <taxon>Bacillota</taxon>
        <taxon>Clostridia</taxon>
        <taxon>Lachnospirales</taxon>
        <taxon>Vallitaleaceae</taxon>
        <taxon>Vallitalea</taxon>
    </lineage>
</organism>
<evidence type="ECO:0000256" key="6">
    <source>
        <dbReference type="ARBA" id="ARBA00023136"/>
    </source>
</evidence>
<feature type="transmembrane region" description="Helical" evidence="7">
    <location>
        <begin position="257"/>
        <end position="278"/>
    </location>
</feature>
<keyword evidence="6 7" id="KW-0472">Membrane</keyword>
<evidence type="ECO:0000256" key="4">
    <source>
        <dbReference type="ARBA" id="ARBA00022692"/>
    </source>
</evidence>
<dbReference type="PANTHER" id="PTHR43227:SF11">
    <property type="entry name" value="BLL4140 PROTEIN"/>
    <property type="match status" value="1"/>
</dbReference>
<dbReference type="SUPFAM" id="SSF161098">
    <property type="entry name" value="MetI-like"/>
    <property type="match status" value="1"/>
</dbReference>